<dbReference type="Proteomes" id="UP000324897">
    <property type="component" value="Chromosome 1"/>
</dbReference>
<keyword evidence="3" id="KW-1185">Reference proteome</keyword>
<reference evidence="2 3" key="1">
    <citation type="journal article" date="2019" name="Sci. Rep.">
        <title>A high-quality genome of Eragrostis curvula grass provides insights into Poaceae evolution and supports new strategies to enhance forage quality.</title>
        <authorList>
            <person name="Carballo J."/>
            <person name="Santos B.A.C.M."/>
            <person name="Zappacosta D."/>
            <person name="Garbus I."/>
            <person name="Selva J.P."/>
            <person name="Gallo C.A."/>
            <person name="Diaz A."/>
            <person name="Albertini E."/>
            <person name="Caccamo M."/>
            <person name="Echenique V."/>
        </authorList>
    </citation>
    <scope>NUCLEOTIDE SEQUENCE [LARGE SCALE GENOMIC DNA]</scope>
    <source>
        <strain evidence="3">cv. Victoria</strain>
        <tissue evidence="2">Leaf</tissue>
    </source>
</reference>
<proteinExistence type="predicted"/>
<gene>
    <name evidence="2" type="ORF">EJB05_19984</name>
</gene>
<evidence type="ECO:0000256" key="1">
    <source>
        <dbReference type="SAM" id="MobiDB-lite"/>
    </source>
</evidence>
<comment type="caution">
    <text evidence="2">The sequence shown here is derived from an EMBL/GenBank/DDBJ whole genome shotgun (WGS) entry which is preliminary data.</text>
</comment>
<feature type="non-terminal residue" evidence="2">
    <location>
        <position position="1"/>
    </location>
</feature>
<dbReference type="OrthoDB" id="1905524at2759"/>
<name>A0A5J9UZE0_9POAL</name>
<dbReference type="Gramene" id="TVU28467">
    <property type="protein sequence ID" value="TVU28467"/>
    <property type="gene ID" value="EJB05_19984"/>
</dbReference>
<dbReference type="EMBL" id="RWGY01000011">
    <property type="protein sequence ID" value="TVU28467.1"/>
    <property type="molecule type" value="Genomic_DNA"/>
</dbReference>
<sequence length="76" mass="8550">MERSNSFGTSWADQWDYGGDPSPRARGRQDGGAGKKQGGMEKTKALFGNTVLKTEQERGQDRIRWILLFHSNHLVS</sequence>
<evidence type="ECO:0000313" key="2">
    <source>
        <dbReference type="EMBL" id="TVU28467.1"/>
    </source>
</evidence>
<feature type="region of interest" description="Disordered" evidence="1">
    <location>
        <begin position="1"/>
        <end position="42"/>
    </location>
</feature>
<accession>A0A5J9UZE0</accession>
<organism evidence="2 3">
    <name type="scientific">Eragrostis curvula</name>
    <name type="common">weeping love grass</name>
    <dbReference type="NCBI Taxonomy" id="38414"/>
    <lineage>
        <taxon>Eukaryota</taxon>
        <taxon>Viridiplantae</taxon>
        <taxon>Streptophyta</taxon>
        <taxon>Embryophyta</taxon>
        <taxon>Tracheophyta</taxon>
        <taxon>Spermatophyta</taxon>
        <taxon>Magnoliopsida</taxon>
        <taxon>Liliopsida</taxon>
        <taxon>Poales</taxon>
        <taxon>Poaceae</taxon>
        <taxon>PACMAD clade</taxon>
        <taxon>Chloridoideae</taxon>
        <taxon>Eragrostideae</taxon>
        <taxon>Eragrostidinae</taxon>
        <taxon>Eragrostis</taxon>
    </lineage>
</organism>
<evidence type="ECO:0000313" key="3">
    <source>
        <dbReference type="Proteomes" id="UP000324897"/>
    </source>
</evidence>
<feature type="compositionally biased region" description="Polar residues" evidence="1">
    <location>
        <begin position="1"/>
        <end position="12"/>
    </location>
</feature>
<dbReference type="AlphaFoldDB" id="A0A5J9UZE0"/>
<protein>
    <submittedName>
        <fullName evidence="2">Uncharacterized protein</fullName>
    </submittedName>
</protein>